<accession>A0ABW2RAN8</accession>
<feature type="domain" description="Rhodanese" evidence="2">
    <location>
        <begin position="289"/>
        <end position="393"/>
    </location>
</feature>
<dbReference type="InterPro" id="IPR001763">
    <property type="entry name" value="Rhodanese-like_dom"/>
</dbReference>
<dbReference type="Gene3D" id="3.40.190.10">
    <property type="entry name" value="Periplasmic binding protein-like II"/>
    <property type="match status" value="1"/>
</dbReference>
<evidence type="ECO:0000256" key="1">
    <source>
        <dbReference type="SAM" id="SignalP"/>
    </source>
</evidence>
<keyword evidence="4" id="KW-1185">Reference proteome</keyword>
<dbReference type="SUPFAM" id="SSF53850">
    <property type="entry name" value="Periplasmic binding protein-like II"/>
    <property type="match status" value="1"/>
</dbReference>
<dbReference type="Proteomes" id="UP001596495">
    <property type="component" value="Unassembled WGS sequence"/>
</dbReference>
<dbReference type="CDD" id="cd00158">
    <property type="entry name" value="RHOD"/>
    <property type="match status" value="1"/>
</dbReference>
<feature type="chain" id="PRO_5046753977" evidence="1">
    <location>
        <begin position="31"/>
        <end position="395"/>
    </location>
</feature>
<dbReference type="InterPro" id="IPR036873">
    <property type="entry name" value="Rhodanese-like_dom_sf"/>
</dbReference>
<sequence>MRKTIRHRRFGPVVSVMGLLIAGTMSAAQAQTKVLINPGDQGESSRFAVYSQWKQAVEQALRKNGVSAPAVQLSTDATVDLQATRSRIQDVFIAPSHVVGSAVRYGYTPVLGLDRPVRAVLVAPAGSGVDSLAKAQGKRLGMPSQDSVVTYLMRGEVNAANTTFKRHFASVYQTRYQEALLPCLQVKRCEVVAVEKAVFERWVAAGEKLVAVMETQSAPGMSVVLRNDSRIAVDAFRAALGDALSSADQGPVVSLKADDFRYVSTLGYFTPRSLPGAEVVDAAAVAQLLARGARYIDTRTEPEFKAGHVPGAKLVPYVEKSPKDADYDASMDQFDVTQLGSDRNAELVFACNGAECWKSYKASHAAIKAGFKRVYWFRGGFPEWRGSGQKVDALL</sequence>
<feature type="signal peptide" evidence="1">
    <location>
        <begin position="1"/>
        <end position="30"/>
    </location>
</feature>
<gene>
    <name evidence="3" type="ORF">ACFQNJ_11565</name>
</gene>
<dbReference type="EMBL" id="JBHTBX010000007">
    <property type="protein sequence ID" value="MFC7435142.1"/>
    <property type="molecule type" value="Genomic_DNA"/>
</dbReference>
<dbReference type="PANTHER" id="PTHR44086:SF10">
    <property type="entry name" value="THIOSULFATE SULFURTRANSFERASE_RHODANESE-LIKE DOMAIN-CONTAINING PROTEIN 3"/>
    <property type="match status" value="1"/>
</dbReference>
<reference evidence="4" key="1">
    <citation type="journal article" date="2019" name="Int. J. Syst. Evol. Microbiol.">
        <title>The Global Catalogue of Microorganisms (GCM) 10K type strain sequencing project: providing services to taxonomists for standard genome sequencing and annotation.</title>
        <authorList>
            <consortium name="The Broad Institute Genomics Platform"/>
            <consortium name="The Broad Institute Genome Sequencing Center for Infectious Disease"/>
            <person name="Wu L."/>
            <person name="Ma J."/>
        </authorList>
    </citation>
    <scope>NUCLEOTIDE SEQUENCE [LARGE SCALE GENOMIC DNA]</scope>
    <source>
        <strain evidence="4">CCUG 54518</strain>
    </source>
</reference>
<dbReference type="SUPFAM" id="SSF52821">
    <property type="entry name" value="Rhodanese/Cell cycle control phosphatase"/>
    <property type="match status" value="1"/>
</dbReference>
<dbReference type="PROSITE" id="PS50206">
    <property type="entry name" value="RHODANESE_3"/>
    <property type="match status" value="1"/>
</dbReference>
<proteinExistence type="predicted"/>
<organism evidence="3 4">
    <name type="scientific">Hydrogenophaga bisanensis</name>
    <dbReference type="NCBI Taxonomy" id="439611"/>
    <lineage>
        <taxon>Bacteria</taxon>
        <taxon>Pseudomonadati</taxon>
        <taxon>Pseudomonadota</taxon>
        <taxon>Betaproteobacteria</taxon>
        <taxon>Burkholderiales</taxon>
        <taxon>Comamonadaceae</taxon>
        <taxon>Hydrogenophaga</taxon>
    </lineage>
</organism>
<comment type="caution">
    <text evidence="3">The sequence shown here is derived from an EMBL/GenBank/DDBJ whole genome shotgun (WGS) entry which is preliminary data.</text>
</comment>
<evidence type="ECO:0000313" key="3">
    <source>
        <dbReference type="EMBL" id="MFC7435142.1"/>
    </source>
</evidence>
<dbReference type="PANTHER" id="PTHR44086">
    <property type="entry name" value="THIOSULFATE SULFURTRANSFERASE RDL2, MITOCHONDRIAL-RELATED"/>
    <property type="match status" value="1"/>
</dbReference>
<dbReference type="RefSeq" id="WP_382257356.1">
    <property type="nucleotide sequence ID" value="NZ_JBHTBX010000007.1"/>
</dbReference>
<dbReference type="Pfam" id="PF00581">
    <property type="entry name" value="Rhodanese"/>
    <property type="match status" value="1"/>
</dbReference>
<evidence type="ECO:0000259" key="2">
    <source>
        <dbReference type="PROSITE" id="PS50206"/>
    </source>
</evidence>
<dbReference type="Gene3D" id="3.40.250.10">
    <property type="entry name" value="Rhodanese-like domain"/>
    <property type="match status" value="1"/>
</dbReference>
<protein>
    <submittedName>
        <fullName evidence="3">Rhodanese-like domain-containing protein</fullName>
    </submittedName>
</protein>
<dbReference type="SMART" id="SM00450">
    <property type="entry name" value="RHOD"/>
    <property type="match status" value="1"/>
</dbReference>
<dbReference type="Pfam" id="PF12974">
    <property type="entry name" value="Phosphonate-bd"/>
    <property type="match status" value="1"/>
</dbReference>
<evidence type="ECO:0000313" key="4">
    <source>
        <dbReference type="Proteomes" id="UP001596495"/>
    </source>
</evidence>
<name>A0ABW2RAN8_9BURK</name>
<keyword evidence="1" id="KW-0732">Signal</keyword>